<comment type="caution">
    <text evidence="1">The sequence shown here is derived from an EMBL/GenBank/DDBJ whole genome shotgun (WGS) entry which is preliminary data.</text>
</comment>
<dbReference type="EMBL" id="BSTJ01000020">
    <property type="protein sequence ID" value="GLY81574.1"/>
    <property type="molecule type" value="Genomic_DNA"/>
</dbReference>
<dbReference type="RefSeq" id="WP_285636197.1">
    <property type="nucleotide sequence ID" value="NZ_BSTJ01000020.1"/>
</dbReference>
<reference evidence="1" key="1">
    <citation type="submission" date="2023-03" db="EMBL/GenBank/DDBJ databases">
        <title>Actinoallomurus iriomotensis NBRC 103681.</title>
        <authorList>
            <person name="Ichikawa N."/>
            <person name="Sato H."/>
            <person name="Tonouchi N."/>
        </authorList>
    </citation>
    <scope>NUCLEOTIDE SEQUENCE</scope>
    <source>
        <strain evidence="1">NBRC 103681</strain>
    </source>
</reference>
<proteinExistence type="predicted"/>
<sequence>MPADDSLAWLEEMRREHPELEGADAATLARDAEITRRMNQRDVVTGSGAPPLEIVEGLLGTPAGDAHAFVYGLDVGDLSTDQILAMRARGMSWAEINTLAQARRKRRF</sequence>
<dbReference type="AlphaFoldDB" id="A0A9W6RTK0"/>
<gene>
    <name evidence="1" type="ORF">Airi01_098410</name>
</gene>
<evidence type="ECO:0000313" key="1">
    <source>
        <dbReference type="EMBL" id="GLY81574.1"/>
    </source>
</evidence>
<organism evidence="1 2">
    <name type="scientific">Actinoallomurus iriomotensis</name>
    <dbReference type="NCBI Taxonomy" id="478107"/>
    <lineage>
        <taxon>Bacteria</taxon>
        <taxon>Bacillati</taxon>
        <taxon>Actinomycetota</taxon>
        <taxon>Actinomycetes</taxon>
        <taxon>Streptosporangiales</taxon>
        <taxon>Thermomonosporaceae</taxon>
        <taxon>Actinoallomurus</taxon>
    </lineage>
</organism>
<dbReference type="Proteomes" id="UP001165135">
    <property type="component" value="Unassembled WGS sequence"/>
</dbReference>
<evidence type="ECO:0000313" key="2">
    <source>
        <dbReference type="Proteomes" id="UP001165135"/>
    </source>
</evidence>
<protein>
    <submittedName>
        <fullName evidence="1">Uncharacterized protein</fullName>
    </submittedName>
</protein>
<name>A0A9W6RTK0_9ACTN</name>
<accession>A0A9W6RTK0</accession>